<dbReference type="PANTHER" id="PTHR43434">
    <property type="entry name" value="PHOSPHOGLYCOLATE PHOSPHATASE"/>
    <property type="match status" value="1"/>
</dbReference>
<reference evidence="2" key="1">
    <citation type="journal article" date="2021" name="Science">
        <title>Hunting the eagle killer: A cyanobacterial neurotoxin causes vacuolar myelinopathy.</title>
        <authorList>
            <person name="Breinlinger S."/>
            <person name="Phillips T.J."/>
            <person name="Haram B.N."/>
            <person name="Mares J."/>
            <person name="Martinez Yerena J.A."/>
            <person name="Hrouzek P."/>
            <person name="Sobotka R."/>
            <person name="Henderson W.M."/>
            <person name="Schmieder P."/>
            <person name="Williams S.M."/>
            <person name="Lauderdale J.D."/>
            <person name="Wilde H.D."/>
            <person name="Gerrin W."/>
            <person name="Kust A."/>
            <person name="Washington J.W."/>
            <person name="Wagner C."/>
            <person name="Geier B."/>
            <person name="Liebeke M."/>
            <person name="Enke H."/>
            <person name="Niedermeyer T.H.J."/>
            <person name="Wilde S.B."/>
        </authorList>
    </citation>
    <scope>NUCLEOTIDE SEQUENCE [LARGE SCALE GENOMIC DNA]</scope>
    <source>
        <strain evidence="2">Thurmond2011</strain>
    </source>
</reference>
<comment type="caution">
    <text evidence="1">The sequence shown here is derived from an EMBL/GenBank/DDBJ whole genome shotgun (WGS) entry which is preliminary data.</text>
</comment>
<dbReference type="GO" id="GO:0005829">
    <property type="term" value="C:cytosol"/>
    <property type="evidence" value="ECO:0007669"/>
    <property type="project" value="TreeGrafter"/>
</dbReference>
<dbReference type="PANTHER" id="PTHR43434:SF21">
    <property type="entry name" value="SLL0295 PROTEIN"/>
    <property type="match status" value="1"/>
</dbReference>
<dbReference type="AlphaFoldDB" id="A0AAP5M846"/>
<protein>
    <submittedName>
        <fullName evidence="1">HAD family hydrolase</fullName>
    </submittedName>
</protein>
<dbReference type="InterPro" id="IPR036412">
    <property type="entry name" value="HAD-like_sf"/>
</dbReference>
<dbReference type="Pfam" id="PF00702">
    <property type="entry name" value="Hydrolase"/>
    <property type="match status" value="1"/>
</dbReference>
<dbReference type="Gene3D" id="3.40.50.1000">
    <property type="entry name" value="HAD superfamily/HAD-like"/>
    <property type="match status" value="1"/>
</dbReference>
<dbReference type="InterPro" id="IPR023214">
    <property type="entry name" value="HAD_sf"/>
</dbReference>
<organism evidence="1 2">
    <name type="scientific">Aetokthonos hydrillicola Thurmond2011</name>
    <dbReference type="NCBI Taxonomy" id="2712845"/>
    <lineage>
        <taxon>Bacteria</taxon>
        <taxon>Bacillati</taxon>
        <taxon>Cyanobacteriota</taxon>
        <taxon>Cyanophyceae</taxon>
        <taxon>Nostocales</taxon>
        <taxon>Hapalosiphonaceae</taxon>
        <taxon>Aetokthonos</taxon>
    </lineage>
</organism>
<gene>
    <name evidence="1" type="ORF">G7B40_030075</name>
</gene>
<dbReference type="EMBL" id="JAALHA020000020">
    <property type="protein sequence ID" value="MDR9898776.1"/>
    <property type="molecule type" value="Genomic_DNA"/>
</dbReference>
<dbReference type="GO" id="GO:0008967">
    <property type="term" value="F:phosphoglycolate phosphatase activity"/>
    <property type="evidence" value="ECO:0007669"/>
    <property type="project" value="TreeGrafter"/>
</dbReference>
<dbReference type="SUPFAM" id="SSF56784">
    <property type="entry name" value="HAD-like"/>
    <property type="match status" value="1"/>
</dbReference>
<dbReference type="InterPro" id="IPR050155">
    <property type="entry name" value="HAD-like_hydrolase_sf"/>
</dbReference>
<dbReference type="RefSeq" id="WP_208342674.1">
    <property type="nucleotide sequence ID" value="NZ_CAWQFN010000179.1"/>
</dbReference>
<accession>A0AAP5M846</accession>
<name>A0AAP5M846_9CYAN</name>
<proteinExistence type="predicted"/>
<dbReference type="Proteomes" id="UP000667802">
    <property type="component" value="Unassembled WGS sequence"/>
</dbReference>
<keyword evidence="1" id="KW-0378">Hydrolase</keyword>
<evidence type="ECO:0000313" key="2">
    <source>
        <dbReference type="Proteomes" id="UP000667802"/>
    </source>
</evidence>
<dbReference type="GO" id="GO:0006281">
    <property type="term" value="P:DNA repair"/>
    <property type="evidence" value="ECO:0007669"/>
    <property type="project" value="TreeGrafter"/>
</dbReference>
<evidence type="ECO:0000313" key="1">
    <source>
        <dbReference type="EMBL" id="MDR9898776.1"/>
    </source>
</evidence>
<sequence length="259" mass="29785">MPSTPKILALDFDGVICDGVIEYFKVSWRTYCQIWLAAEETPPEGLAEVFYRLRPVIETGWEMPILIKALVKGIAEEKILNDWEAIAKAILEQDDLKSTKISTALDKNRDDWIAQDLNGWLSLHRFYPGVVEKIKATTRDTSLYIISTKEARFIQQLLEQQGISLSRDKIFGKEVKRPKYEILRQLIHATGTSPASIWFVEDRLKTLEIVKQQPDLEDVKLFLAEWGYNTSSEKASARNDSRIKLLSLSNFSQDFSDWL</sequence>
<keyword evidence="2" id="KW-1185">Reference proteome</keyword>